<organism evidence="2 3">
    <name type="scientific">Castanea mollissima</name>
    <name type="common">Chinese chestnut</name>
    <dbReference type="NCBI Taxonomy" id="60419"/>
    <lineage>
        <taxon>Eukaryota</taxon>
        <taxon>Viridiplantae</taxon>
        <taxon>Streptophyta</taxon>
        <taxon>Embryophyta</taxon>
        <taxon>Tracheophyta</taxon>
        <taxon>Spermatophyta</taxon>
        <taxon>Magnoliopsida</taxon>
        <taxon>eudicotyledons</taxon>
        <taxon>Gunneridae</taxon>
        <taxon>Pentapetalae</taxon>
        <taxon>rosids</taxon>
        <taxon>fabids</taxon>
        <taxon>Fagales</taxon>
        <taxon>Fagaceae</taxon>
        <taxon>Castanea</taxon>
    </lineage>
</organism>
<comment type="caution">
    <text evidence="2">The sequence shown here is derived from an EMBL/GenBank/DDBJ whole genome shotgun (WGS) entry which is preliminary data.</text>
</comment>
<gene>
    <name evidence="2" type="ORF">CMV_018977</name>
</gene>
<feature type="compositionally biased region" description="Polar residues" evidence="1">
    <location>
        <begin position="76"/>
        <end position="92"/>
    </location>
</feature>
<sequence length="92" mass="10560">MRAAFWREGGLKAVGAVNQLDDDDDGDCNRGVLHKPNPNQWFHQKRNLFLILVLDDHDECNRSKNKKKEEEEEKAQSPSEDGWTQASPLLDL</sequence>
<proteinExistence type="predicted"/>
<evidence type="ECO:0000256" key="1">
    <source>
        <dbReference type="SAM" id="MobiDB-lite"/>
    </source>
</evidence>
<keyword evidence="3" id="KW-1185">Reference proteome</keyword>
<dbReference type="Proteomes" id="UP000737018">
    <property type="component" value="Unassembled WGS sequence"/>
</dbReference>
<feature type="region of interest" description="Disordered" evidence="1">
    <location>
        <begin position="62"/>
        <end position="92"/>
    </location>
</feature>
<evidence type="ECO:0000313" key="2">
    <source>
        <dbReference type="EMBL" id="KAF3955847.1"/>
    </source>
</evidence>
<protein>
    <submittedName>
        <fullName evidence="2">Uncharacterized protein</fullName>
    </submittedName>
</protein>
<dbReference type="AlphaFoldDB" id="A0A8J4R2H0"/>
<name>A0A8J4R2H0_9ROSI</name>
<accession>A0A8J4R2H0</accession>
<reference evidence="2" key="1">
    <citation type="submission" date="2020-03" db="EMBL/GenBank/DDBJ databases">
        <title>Castanea mollissima Vanexum genome sequencing.</title>
        <authorList>
            <person name="Staton M."/>
        </authorList>
    </citation>
    <scope>NUCLEOTIDE SEQUENCE</scope>
    <source>
        <tissue evidence="2">Leaf</tissue>
    </source>
</reference>
<dbReference type="EMBL" id="JRKL02003260">
    <property type="protein sequence ID" value="KAF3955847.1"/>
    <property type="molecule type" value="Genomic_DNA"/>
</dbReference>
<evidence type="ECO:0000313" key="3">
    <source>
        <dbReference type="Proteomes" id="UP000737018"/>
    </source>
</evidence>